<dbReference type="InterPro" id="IPR050706">
    <property type="entry name" value="Cyclic-di-GMP_PDE-like"/>
</dbReference>
<dbReference type="PANTHER" id="PTHR33121:SF76">
    <property type="entry name" value="SIGNALING PROTEIN"/>
    <property type="match status" value="1"/>
</dbReference>
<dbReference type="Pfam" id="PF00571">
    <property type="entry name" value="CBS"/>
    <property type="match status" value="2"/>
</dbReference>
<feature type="domain" description="EAL" evidence="1">
    <location>
        <begin position="18"/>
        <end position="268"/>
    </location>
</feature>
<dbReference type="Pfam" id="PF00563">
    <property type="entry name" value="EAL"/>
    <property type="match status" value="1"/>
</dbReference>
<name>E6PSD6_9ZZZZ</name>
<evidence type="ECO:0000313" key="4">
    <source>
        <dbReference type="EMBL" id="CBH97843.1"/>
    </source>
</evidence>
<dbReference type="Pfam" id="PF00990">
    <property type="entry name" value="GGDEF"/>
    <property type="match status" value="1"/>
</dbReference>
<dbReference type="EMBL" id="CABM01000048">
    <property type="protein sequence ID" value="CBH97843.1"/>
    <property type="molecule type" value="Genomic_DNA"/>
</dbReference>
<proteinExistence type="predicted"/>
<dbReference type="SUPFAM" id="SSF141868">
    <property type="entry name" value="EAL domain-like"/>
    <property type="match status" value="1"/>
</dbReference>
<dbReference type="InterPro" id="IPR035919">
    <property type="entry name" value="EAL_sf"/>
</dbReference>
<feature type="domain" description="CBS" evidence="3">
    <location>
        <begin position="362"/>
        <end position="423"/>
    </location>
</feature>
<dbReference type="InterPro" id="IPR043128">
    <property type="entry name" value="Rev_trsase/Diguanyl_cyclase"/>
</dbReference>
<accession>E6PSD6</accession>
<dbReference type="PROSITE" id="PS50887">
    <property type="entry name" value="GGDEF"/>
    <property type="match status" value="1"/>
</dbReference>
<protein>
    <submittedName>
        <fullName evidence="4">Uncharacterized protein</fullName>
    </submittedName>
</protein>
<dbReference type="InterPro" id="IPR000160">
    <property type="entry name" value="GGDEF_dom"/>
</dbReference>
<feature type="domain" description="CBS" evidence="3">
    <location>
        <begin position="293"/>
        <end position="352"/>
    </location>
</feature>
<comment type="caution">
    <text evidence="4">The sequence shown here is derived from an EMBL/GenBank/DDBJ whole genome shotgun (WGS) entry which is preliminary data.</text>
</comment>
<dbReference type="PROSITE" id="PS50883">
    <property type="entry name" value="EAL"/>
    <property type="match status" value="1"/>
</dbReference>
<dbReference type="InterPro" id="IPR029787">
    <property type="entry name" value="Nucleotide_cyclase"/>
</dbReference>
<sequence>MASALSLSIVPSPAGLPQLSPDSVLDHVLHTGQLHAVFQPLIDLRNRAFHGFEALVRGPAGSHLERPDQLFEAARQCGRLAELDRLCAQIGIETFASQGLHGHLFLNVTEALFDSGWFAEKTTLQWLQALGLAPSRLVLELLESDALAQDSHAIEQAQFLRELGYGLALDDLGQGFGRFALWKRLRPRYLKIDRSFTANLGDDPFKAAFVQSMLLLAEASQSIVVAEGVESERDLLTLRELGVPMAQGYFIARPHAYPPSEPATMTRRVLDSPQPTLHALASRGSIEQSVLGLARRVEPVQPETKLEVILQILEQDRDLMSVPVVDVDWTPLGIINRYVLADRLFRPHVRDLFGNKPCSLVMSSDVLRLDAKSSLQQASSLIAESSYRHATEGVLVTDQGQYRGILLVGDLLRLVTEFQVQAARYANPLTLLPGNVPINDCIDRWLREGQRFAAAYCDIDNFKPFNDKFGYRMGDEIILLLAELLKTHLPQAASFVGHVGGDDFIALSQSPAWEAELQQVLRGFEAAMAGYFEAGVLHDGGFWADNRRGDAVFFPIPTLSIGAVCVDARAFESHRELSNVLADIKKAAKRLPGNQLFVDRRHHA</sequence>
<dbReference type="PROSITE" id="PS51371">
    <property type="entry name" value="CBS"/>
    <property type="match status" value="2"/>
</dbReference>
<gene>
    <name evidence="4" type="ORF">CARN2_3319</name>
</gene>
<dbReference type="PANTHER" id="PTHR33121">
    <property type="entry name" value="CYCLIC DI-GMP PHOSPHODIESTERASE PDEF"/>
    <property type="match status" value="1"/>
</dbReference>
<dbReference type="NCBIfam" id="TIGR00254">
    <property type="entry name" value="GGDEF"/>
    <property type="match status" value="1"/>
</dbReference>
<dbReference type="GO" id="GO:0071111">
    <property type="term" value="F:cyclic-guanylate-specific phosphodiesterase activity"/>
    <property type="evidence" value="ECO:0007669"/>
    <property type="project" value="InterPro"/>
</dbReference>
<dbReference type="SMART" id="SM00052">
    <property type="entry name" value="EAL"/>
    <property type="match status" value="1"/>
</dbReference>
<dbReference type="InterPro" id="IPR046342">
    <property type="entry name" value="CBS_dom_sf"/>
</dbReference>
<dbReference type="SUPFAM" id="SSF54631">
    <property type="entry name" value="CBS-domain pair"/>
    <property type="match status" value="1"/>
</dbReference>
<dbReference type="Gene3D" id="3.10.580.10">
    <property type="entry name" value="CBS-domain"/>
    <property type="match status" value="1"/>
</dbReference>
<dbReference type="CDD" id="cd01948">
    <property type="entry name" value="EAL"/>
    <property type="match status" value="1"/>
</dbReference>
<dbReference type="InterPro" id="IPR000644">
    <property type="entry name" value="CBS_dom"/>
</dbReference>
<evidence type="ECO:0000259" key="3">
    <source>
        <dbReference type="PROSITE" id="PS51371"/>
    </source>
</evidence>
<dbReference type="InterPro" id="IPR001633">
    <property type="entry name" value="EAL_dom"/>
</dbReference>
<feature type="domain" description="GGDEF" evidence="2">
    <location>
        <begin position="450"/>
        <end position="601"/>
    </location>
</feature>
<dbReference type="Gene3D" id="3.30.70.270">
    <property type="match status" value="1"/>
</dbReference>
<reference evidence="4" key="1">
    <citation type="submission" date="2009-10" db="EMBL/GenBank/DDBJ databases">
        <title>Diversity of trophic interactions inside an arsenic-rich microbial ecosystem.</title>
        <authorList>
            <person name="Bertin P.N."/>
            <person name="Heinrich-Salmeron A."/>
            <person name="Pelletier E."/>
            <person name="Goulhen-Chollet F."/>
            <person name="Arsene-Ploetze F."/>
            <person name="Gallien S."/>
            <person name="Calteau A."/>
            <person name="Vallenet D."/>
            <person name="Casiot C."/>
            <person name="Chane-Woon-Ming B."/>
            <person name="Giloteaux L."/>
            <person name="Barakat M."/>
            <person name="Bonnefoy V."/>
            <person name="Bruneel O."/>
            <person name="Chandler M."/>
            <person name="Cleiss J."/>
            <person name="Duran R."/>
            <person name="Elbaz-Poulichet F."/>
            <person name="Fonknechten N."/>
            <person name="Lauga B."/>
            <person name="Mornico D."/>
            <person name="Ortet P."/>
            <person name="Schaeffer C."/>
            <person name="Siguier P."/>
            <person name="Alexander Thil Smith A."/>
            <person name="Van Dorsselaer A."/>
            <person name="Weissenbach J."/>
            <person name="Medigue C."/>
            <person name="Le Paslier D."/>
        </authorList>
    </citation>
    <scope>NUCLEOTIDE SEQUENCE</scope>
</reference>
<evidence type="ECO:0000259" key="2">
    <source>
        <dbReference type="PROSITE" id="PS50887"/>
    </source>
</evidence>
<evidence type="ECO:0000259" key="1">
    <source>
        <dbReference type="PROSITE" id="PS50883"/>
    </source>
</evidence>
<organism evidence="4">
    <name type="scientific">mine drainage metagenome</name>
    <dbReference type="NCBI Taxonomy" id="410659"/>
    <lineage>
        <taxon>unclassified sequences</taxon>
        <taxon>metagenomes</taxon>
        <taxon>ecological metagenomes</taxon>
    </lineage>
</organism>
<dbReference type="Gene3D" id="3.20.20.450">
    <property type="entry name" value="EAL domain"/>
    <property type="match status" value="1"/>
</dbReference>
<dbReference type="SUPFAM" id="SSF55073">
    <property type="entry name" value="Nucleotide cyclase"/>
    <property type="match status" value="1"/>
</dbReference>
<dbReference type="SMART" id="SM00267">
    <property type="entry name" value="GGDEF"/>
    <property type="match status" value="1"/>
</dbReference>
<dbReference type="AlphaFoldDB" id="E6PSD6"/>